<reference evidence="1 2" key="2">
    <citation type="journal article" date="2016" name="Genome Announc.">
        <title>Complete Genome Sequence of a Strain of Azospirillum thiophilum Isolated from a Sulfide Spring.</title>
        <authorList>
            <person name="Fomenkov A."/>
            <person name="Vincze T."/>
            <person name="Grabovich M."/>
            <person name="Anton B.P."/>
            <person name="Dubinina G."/>
            <person name="Orlova M."/>
            <person name="Belousova E."/>
            <person name="Roberts R.J."/>
        </authorList>
    </citation>
    <scope>NUCLEOTIDE SEQUENCE [LARGE SCALE GENOMIC DNA]</scope>
    <source>
        <strain evidence="1 2">BV-S</strain>
    </source>
</reference>
<evidence type="ECO:0000313" key="1">
    <source>
        <dbReference type="EMBL" id="ALG75724.1"/>
    </source>
</evidence>
<reference evidence="2" key="1">
    <citation type="submission" date="2015-08" db="EMBL/GenBank/DDBJ databases">
        <title>Complete Genome Sequence of Azospirillum thiophilum BV-S.</title>
        <authorList>
            <person name="Fomenkov A."/>
            <person name="Vincze T."/>
            <person name="Grabovich M."/>
            <person name="Dubinina G."/>
            <person name="Orlova M."/>
            <person name="Belousova E."/>
            <person name="Roberts R.J."/>
        </authorList>
    </citation>
    <scope>NUCLEOTIDE SEQUENCE [LARGE SCALE GENOMIC DNA]</scope>
    <source>
        <strain evidence="2">BV-S</strain>
    </source>
</reference>
<protein>
    <submittedName>
        <fullName evidence="1">Uncharacterized protein</fullName>
    </submittedName>
</protein>
<gene>
    <name evidence="1" type="ORF">AL072_32800</name>
</gene>
<accession>A0AAC8W5X3</accession>
<keyword evidence="2" id="KW-1185">Reference proteome</keyword>
<dbReference type="AlphaFoldDB" id="A0AAC8W5X3"/>
<dbReference type="EMBL" id="CP012408">
    <property type="protein sequence ID" value="ALG75724.1"/>
    <property type="molecule type" value="Genomic_DNA"/>
</dbReference>
<proteinExistence type="predicted"/>
<organism evidence="1 2">
    <name type="scientific">Azospirillum thiophilum</name>
    <dbReference type="NCBI Taxonomy" id="528244"/>
    <lineage>
        <taxon>Bacteria</taxon>
        <taxon>Pseudomonadati</taxon>
        <taxon>Pseudomonadota</taxon>
        <taxon>Alphaproteobacteria</taxon>
        <taxon>Rhodospirillales</taxon>
        <taxon>Azospirillaceae</taxon>
        <taxon>Azospirillum</taxon>
    </lineage>
</organism>
<evidence type="ECO:0000313" key="2">
    <source>
        <dbReference type="Proteomes" id="UP000069935"/>
    </source>
</evidence>
<dbReference type="Proteomes" id="UP000069935">
    <property type="component" value="Chromosome 8"/>
</dbReference>
<dbReference type="RefSeq" id="WP_045586314.1">
    <property type="nucleotide sequence ID" value="NZ_CP012408.1"/>
</dbReference>
<dbReference type="KEGG" id="ati:AL072_32800"/>
<sequence length="141" mass="15388">MDDNGEHGTDIHVHTGGPLSAHHLLLGLAREHRVALHTLADDVDHSVLAAEALEIWQTAPAIDGSRWRWLLLSRGLVIEEAPGDPHRLRPHEAIVLTVTRSMLPDREAVGAFRKGLRSAGASCSLTRMARTVAREHDTVVA</sequence>
<name>A0AAC8W5X3_9PROT</name>